<dbReference type="EMBL" id="MU796089">
    <property type="protein sequence ID" value="KAJ3804329.1"/>
    <property type="molecule type" value="Genomic_DNA"/>
</dbReference>
<comment type="caution">
    <text evidence="1">The sequence shown here is derived from an EMBL/GenBank/DDBJ whole genome shotgun (WGS) entry which is preliminary data.</text>
</comment>
<name>A0ACC1TIF4_9AGAR</name>
<gene>
    <name evidence="1" type="ORF">F5876DRAFT_70726</name>
</gene>
<keyword evidence="2" id="KW-1185">Reference proteome</keyword>
<organism evidence="1 2">
    <name type="scientific">Lentinula aff. lateritia</name>
    <dbReference type="NCBI Taxonomy" id="2804960"/>
    <lineage>
        <taxon>Eukaryota</taxon>
        <taxon>Fungi</taxon>
        <taxon>Dikarya</taxon>
        <taxon>Basidiomycota</taxon>
        <taxon>Agaricomycotina</taxon>
        <taxon>Agaricomycetes</taxon>
        <taxon>Agaricomycetidae</taxon>
        <taxon>Agaricales</taxon>
        <taxon>Marasmiineae</taxon>
        <taxon>Omphalotaceae</taxon>
        <taxon>Lentinula</taxon>
    </lineage>
</organism>
<feature type="non-terminal residue" evidence="1">
    <location>
        <position position="1"/>
    </location>
</feature>
<evidence type="ECO:0000313" key="2">
    <source>
        <dbReference type="Proteomes" id="UP001163835"/>
    </source>
</evidence>
<protein>
    <submittedName>
        <fullName evidence="1">Uncharacterized protein</fullName>
    </submittedName>
</protein>
<proteinExistence type="predicted"/>
<evidence type="ECO:0000313" key="1">
    <source>
        <dbReference type="EMBL" id="KAJ3804329.1"/>
    </source>
</evidence>
<dbReference type="Proteomes" id="UP001163835">
    <property type="component" value="Unassembled WGS sequence"/>
</dbReference>
<reference evidence="1" key="1">
    <citation type="submission" date="2022-09" db="EMBL/GenBank/DDBJ databases">
        <title>A Global Phylogenomic Analysis of the Shiitake Genus Lentinula.</title>
        <authorList>
            <consortium name="DOE Joint Genome Institute"/>
            <person name="Sierra-Patev S."/>
            <person name="Min B."/>
            <person name="Naranjo-Ortiz M."/>
            <person name="Looney B."/>
            <person name="Konkel Z."/>
            <person name="Slot J.C."/>
            <person name="Sakamoto Y."/>
            <person name="Steenwyk J.L."/>
            <person name="Rokas A."/>
            <person name="Carro J."/>
            <person name="Camarero S."/>
            <person name="Ferreira P."/>
            <person name="Molpeceres G."/>
            <person name="Ruiz-Duenas F.J."/>
            <person name="Serrano A."/>
            <person name="Henrissat B."/>
            <person name="Drula E."/>
            <person name="Hughes K.W."/>
            <person name="Mata J.L."/>
            <person name="Ishikawa N.K."/>
            <person name="Vargas-Isla R."/>
            <person name="Ushijima S."/>
            <person name="Smith C.A."/>
            <person name="Ahrendt S."/>
            <person name="Andreopoulos W."/>
            <person name="He G."/>
            <person name="Labutti K."/>
            <person name="Lipzen A."/>
            <person name="Ng V."/>
            <person name="Riley R."/>
            <person name="Sandor L."/>
            <person name="Barry K."/>
            <person name="Martinez A.T."/>
            <person name="Xiao Y."/>
            <person name="Gibbons J.G."/>
            <person name="Terashima K."/>
            <person name="Grigoriev I.V."/>
            <person name="Hibbett D.S."/>
        </authorList>
    </citation>
    <scope>NUCLEOTIDE SEQUENCE</scope>
    <source>
        <strain evidence="1">TMI1499</strain>
    </source>
</reference>
<accession>A0ACC1TIF4</accession>
<sequence length="238" mass="26448">QPTVDLSRNNAGSFGIIMVTLLHTVAFRLTVLVILSSVLGIIATPLPMFEALKNPAGLLERRANPEIVNLHIKRGSFEANGSFTGLKRSGQNSILRPNDEFLLLFSQKKGLRAMPTEQLNGDVLPRWKLVECVHKTNSPGLFLGTLNFATVRSKGEVLGHGMGMSTGEIYGETYSGVNELQVYTQVEHWILDNPSIKYMPDPKNQDALHDLYSAVMEPAEYKGKWDVRELLGKSVKWD</sequence>